<dbReference type="OrthoDB" id="1491023at2"/>
<dbReference type="AlphaFoldDB" id="A0A4Y4CMX6"/>
<dbReference type="Gene3D" id="3.40.50.1460">
    <property type="match status" value="1"/>
</dbReference>
<comment type="caution">
    <text evidence="2">The sequence shown here is derived from an EMBL/GenBank/DDBJ whole genome shotgun (WGS) entry which is preliminary data.</text>
</comment>
<organism evidence="2 3">
    <name type="scientific">Zoogloea ramigera</name>
    <dbReference type="NCBI Taxonomy" id="350"/>
    <lineage>
        <taxon>Bacteria</taxon>
        <taxon>Pseudomonadati</taxon>
        <taxon>Pseudomonadota</taxon>
        <taxon>Betaproteobacteria</taxon>
        <taxon>Rhodocyclales</taxon>
        <taxon>Zoogloeaceae</taxon>
        <taxon>Zoogloea</taxon>
    </lineage>
</organism>
<keyword evidence="3" id="KW-1185">Reference proteome</keyword>
<dbReference type="GO" id="GO:0004197">
    <property type="term" value="F:cysteine-type endopeptidase activity"/>
    <property type="evidence" value="ECO:0007669"/>
    <property type="project" value="InterPro"/>
</dbReference>
<dbReference type="Pfam" id="PF00656">
    <property type="entry name" value="Peptidase_C14"/>
    <property type="match status" value="1"/>
</dbReference>
<dbReference type="GO" id="GO:0005737">
    <property type="term" value="C:cytoplasm"/>
    <property type="evidence" value="ECO:0007669"/>
    <property type="project" value="TreeGrafter"/>
</dbReference>
<sequence>MSKKALCIGINDYPGTQNDLSGCVNDANDWAAALTARGFAVTKLIDAQATKAAMVSAISGLVGGAAKGDSVVITYSGHGTWVPDQNGDEPDGRDEGLCPWDIGSGKVLLDDEIAALFAHRAAGVRVLLISDSCHSGSVTKGDSDDLDAGMPRARFLPPSVWMKADELPASRVSSLPIISGMSRSGGDLLMAGCLDTQFSWDTRFKGRPNGAFTYYALKTLAALPAGASYAQWFKAITPTYLPTNQLPQNPQLFGSRTARAWKVFA</sequence>
<evidence type="ECO:0000259" key="1">
    <source>
        <dbReference type="Pfam" id="PF00656"/>
    </source>
</evidence>
<dbReference type="InterPro" id="IPR050452">
    <property type="entry name" value="Metacaspase"/>
</dbReference>
<dbReference type="GO" id="GO:0006508">
    <property type="term" value="P:proteolysis"/>
    <property type="evidence" value="ECO:0007669"/>
    <property type="project" value="InterPro"/>
</dbReference>
<dbReference type="EMBL" id="BJNV01000005">
    <property type="protein sequence ID" value="GEC94285.1"/>
    <property type="molecule type" value="Genomic_DNA"/>
</dbReference>
<dbReference type="Proteomes" id="UP000318422">
    <property type="component" value="Unassembled WGS sequence"/>
</dbReference>
<evidence type="ECO:0000313" key="3">
    <source>
        <dbReference type="Proteomes" id="UP000318422"/>
    </source>
</evidence>
<proteinExistence type="predicted"/>
<dbReference type="PANTHER" id="PTHR48104:SF30">
    <property type="entry name" value="METACASPASE-1"/>
    <property type="match status" value="1"/>
</dbReference>
<protein>
    <recommendedName>
        <fullName evidence="1">Peptidase C14 caspase domain-containing protein</fullName>
    </recommendedName>
</protein>
<evidence type="ECO:0000313" key="2">
    <source>
        <dbReference type="EMBL" id="GEC94285.1"/>
    </source>
</evidence>
<reference evidence="2 3" key="1">
    <citation type="submission" date="2019-06" db="EMBL/GenBank/DDBJ databases">
        <title>Whole genome shotgun sequence of Zoogloea ramigera NBRC 15342.</title>
        <authorList>
            <person name="Hosoyama A."/>
            <person name="Uohara A."/>
            <person name="Ohji S."/>
            <person name="Ichikawa N."/>
        </authorList>
    </citation>
    <scope>NUCLEOTIDE SEQUENCE [LARGE SCALE GENOMIC DNA]</scope>
    <source>
        <strain evidence="2 3">NBRC 15342</strain>
    </source>
</reference>
<dbReference type="PANTHER" id="PTHR48104">
    <property type="entry name" value="METACASPASE-4"/>
    <property type="match status" value="1"/>
</dbReference>
<feature type="domain" description="Peptidase C14 caspase" evidence="1">
    <location>
        <begin position="3"/>
        <end position="251"/>
    </location>
</feature>
<dbReference type="RefSeq" id="WP_141349046.1">
    <property type="nucleotide sequence ID" value="NZ_BJNV01000005.1"/>
</dbReference>
<accession>A0A4Y4CMX6</accession>
<name>A0A4Y4CMX6_ZOORA</name>
<gene>
    <name evidence="2" type="ORF">ZRA01_03580</name>
</gene>
<dbReference type="SUPFAM" id="SSF52129">
    <property type="entry name" value="Caspase-like"/>
    <property type="match status" value="1"/>
</dbReference>
<dbReference type="InterPro" id="IPR029030">
    <property type="entry name" value="Caspase-like_dom_sf"/>
</dbReference>
<dbReference type="InterPro" id="IPR011600">
    <property type="entry name" value="Pept_C14_caspase"/>
</dbReference>